<name>A0AAV8V067_9RHOD</name>
<protein>
    <submittedName>
        <fullName evidence="1">Uncharacterized protein</fullName>
    </submittedName>
</protein>
<comment type="caution">
    <text evidence="1">The sequence shown here is derived from an EMBL/GenBank/DDBJ whole genome shotgun (WGS) entry which is preliminary data.</text>
</comment>
<dbReference type="EMBL" id="JAMWBK010000003">
    <property type="protein sequence ID" value="KAJ8906803.1"/>
    <property type="molecule type" value="Genomic_DNA"/>
</dbReference>
<dbReference type="AlphaFoldDB" id="A0AAV8V067"/>
<evidence type="ECO:0000313" key="2">
    <source>
        <dbReference type="Proteomes" id="UP001157974"/>
    </source>
</evidence>
<evidence type="ECO:0000313" key="1">
    <source>
        <dbReference type="EMBL" id="KAJ8906803.1"/>
    </source>
</evidence>
<organism evidence="1 2">
    <name type="scientific">Rhodosorus marinus</name>
    <dbReference type="NCBI Taxonomy" id="101924"/>
    <lineage>
        <taxon>Eukaryota</taxon>
        <taxon>Rhodophyta</taxon>
        <taxon>Stylonematophyceae</taxon>
        <taxon>Stylonematales</taxon>
        <taxon>Stylonemataceae</taxon>
        <taxon>Rhodosorus</taxon>
    </lineage>
</organism>
<gene>
    <name evidence="1" type="ORF">NDN08_003289</name>
</gene>
<sequence length="337" mass="39015">MPWCKREVREAAFDACEVENGVEFLVRSGSVDMMRLRQRAAVFDDVMDLVSSMLRRMRTFYGFDEVTLLELRRYQAFAKHLGRTLCREASRIQSRWLECLESTLLAPKGVVDKKRGSGSDASIKRISKLHFHLQRLERVQTRIFRVLRRYNSKAAFGSRDTSAIAQDRIETLCIDMSIAAKESCMLSDEQLRYLTRTVSREIESLLRFELCVLAIEENRIPEYTARSSRFFHRRERSVLSITKRVNIRGKSVALKATCDRDPRNSIQIRMKVTNCSSRVLVIGGCALHRQSRKAQIRHFRAELYSEKSTLAIFFKVQGIPYITQAQDTLITAQCLLE</sequence>
<keyword evidence="2" id="KW-1185">Reference proteome</keyword>
<accession>A0AAV8V067</accession>
<dbReference type="Proteomes" id="UP001157974">
    <property type="component" value="Unassembled WGS sequence"/>
</dbReference>
<proteinExistence type="predicted"/>
<reference evidence="1 2" key="1">
    <citation type="journal article" date="2023" name="Nat. Commun.">
        <title>Origin of minicircular mitochondrial genomes in red algae.</title>
        <authorList>
            <person name="Lee Y."/>
            <person name="Cho C.H."/>
            <person name="Lee Y.M."/>
            <person name="Park S.I."/>
            <person name="Yang J.H."/>
            <person name="West J.A."/>
            <person name="Bhattacharya D."/>
            <person name="Yoon H.S."/>
        </authorList>
    </citation>
    <scope>NUCLEOTIDE SEQUENCE [LARGE SCALE GENOMIC DNA]</scope>
    <source>
        <strain evidence="1 2">CCMP1338</strain>
        <tissue evidence="1">Whole cell</tissue>
    </source>
</reference>